<evidence type="ECO:0000259" key="2">
    <source>
        <dbReference type="Pfam" id="PF00454"/>
    </source>
</evidence>
<feature type="domain" description="PI3K/PI4K catalytic" evidence="2">
    <location>
        <begin position="169"/>
        <end position="225"/>
    </location>
</feature>
<organism evidence="3 4">
    <name type="scientific">Nocardia testacea</name>
    <dbReference type="NCBI Taxonomy" id="248551"/>
    <lineage>
        <taxon>Bacteria</taxon>
        <taxon>Bacillati</taxon>
        <taxon>Actinomycetota</taxon>
        <taxon>Actinomycetes</taxon>
        <taxon>Mycobacteriales</taxon>
        <taxon>Nocardiaceae</taxon>
        <taxon>Nocardia</taxon>
    </lineage>
</organism>
<dbReference type="EMBL" id="JBIRYL010000001">
    <property type="protein sequence ID" value="MFI2229939.1"/>
    <property type="molecule type" value="Genomic_DNA"/>
</dbReference>
<evidence type="ECO:0000256" key="1">
    <source>
        <dbReference type="SAM" id="MobiDB-lite"/>
    </source>
</evidence>
<reference evidence="3 4" key="1">
    <citation type="submission" date="2024-10" db="EMBL/GenBank/DDBJ databases">
        <title>The Natural Products Discovery Center: Release of the First 8490 Sequenced Strains for Exploring Actinobacteria Biosynthetic Diversity.</title>
        <authorList>
            <person name="Kalkreuter E."/>
            <person name="Kautsar S.A."/>
            <person name="Yang D."/>
            <person name="Bader C.D."/>
            <person name="Teijaro C.N."/>
            <person name="Fluegel L."/>
            <person name="Davis C.M."/>
            <person name="Simpson J.R."/>
            <person name="Lauterbach L."/>
            <person name="Steele A.D."/>
            <person name="Gui C."/>
            <person name="Meng S."/>
            <person name="Li G."/>
            <person name="Viehrig K."/>
            <person name="Ye F."/>
            <person name="Su P."/>
            <person name="Kiefer A.F."/>
            <person name="Nichols A."/>
            <person name="Cepeda A.J."/>
            <person name="Yan W."/>
            <person name="Fan B."/>
            <person name="Jiang Y."/>
            <person name="Adhikari A."/>
            <person name="Zheng C.-J."/>
            <person name="Schuster L."/>
            <person name="Cowan T.M."/>
            <person name="Smanski M.J."/>
            <person name="Chevrette M.G."/>
            <person name="De Carvalho L.P.S."/>
            <person name="Shen B."/>
        </authorList>
    </citation>
    <scope>NUCLEOTIDE SEQUENCE [LARGE SCALE GENOMIC DNA]</scope>
    <source>
        <strain evidence="3 4">NPDC019377</strain>
    </source>
</reference>
<dbReference type="RefSeq" id="WP_397061128.1">
    <property type="nucleotide sequence ID" value="NZ_JBIRYL010000001.1"/>
</dbReference>
<dbReference type="InterPro" id="IPR000403">
    <property type="entry name" value="PI3/4_kinase_cat_dom"/>
</dbReference>
<comment type="caution">
    <text evidence="3">The sequence shown here is derived from an EMBL/GenBank/DDBJ whole genome shotgun (WGS) entry which is preliminary data.</text>
</comment>
<name>A0ABW7VUP0_9NOCA</name>
<evidence type="ECO:0000313" key="4">
    <source>
        <dbReference type="Proteomes" id="UP001611494"/>
    </source>
</evidence>
<feature type="region of interest" description="Disordered" evidence="1">
    <location>
        <begin position="42"/>
        <end position="63"/>
    </location>
</feature>
<evidence type="ECO:0000313" key="3">
    <source>
        <dbReference type="EMBL" id="MFI2229939.1"/>
    </source>
</evidence>
<accession>A0ABW7VUP0</accession>
<protein>
    <recommendedName>
        <fullName evidence="2">PI3K/PI4K catalytic domain-containing protein</fullName>
    </recommendedName>
</protein>
<sequence length="316" mass="34921">MSAGERRFTRRTTRNLRYAADELAASDGFTGASAFEQAMRTMGPRKPRPLGGGTSSTFLADTPSGSRSVYKPAHLENLPLIDFGGITRLRYGIPVGRGHLAAREVSAYRLDEALGFGRVPPTGLVNGPFGPGSNQQWVISSWSHPGRILQRKARDVPVNEISFTPRLMEELWEACQRYPRVQRDQIAVLDYVIGNTDRNVFNFRTDRHGGIVAIDNALSFPEEPDSRFGIRSDFVSRSLHTPFRPEVLDRVRSVDPEYLRAAWTDSGLSDKAIAGALARLQEIADNGAIHGTAWPGPINRSAFPADTLHLPDGWIE</sequence>
<keyword evidence="4" id="KW-1185">Reference proteome</keyword>
<dbReference type="Pfam" id="PF00454">
    <property type="entry name" value="PI3_PI4_kinase"/>
    <property type="match status" value="1"/>
</dbReference>
<dbReference type="Proteomes" id="UP001611494">
    <property type="component" value="Unassembled WGS sequence"/>
</dbReference>
<proteinExistence type="predicted"/>
<gene>
    <name evidence="3" type="ORF">ACH49Z_08815</name>
</gene>